<evidence type="ECO:0000256" key="7">
    <source>
        <dbReference type="ARBA" id="ARBA00023186"/>
    </source>
</evidence>
<dbReference type="Gene3D" id="3.10.50.40">
    <property type="match status" value="2"/>
</dbReference>
<comment type="caution">
    <text evidence="13">The sequence shown here is derived from an EMBL/GenBank/DDBJ whole genome shotgun (WGS) entry which is preliminary data.</text>
</comment>
<feature type="domain" description="PpiC" evidence="12">
    <location>
        <begin position="447"/>
        <end position="548"/>
    </location>
</feature>
<keyword evidence="11" id="KW-0697">Rotamase</keyword>
<dbReference type="SUPFAM" id="SSF109998">
    <property type="entry name" value="Triger factor/SurA peptide-binding domain-like"/>
    <property type="match status" value="1"/>
</dbReference>
<dbReference type="Gene3D" id="1.10.4030.10">
    <property type="entry name" value="Porin chaperone SurA, peptide-binding domain"/>
    <property type="match status" value="1"/>
</dbReference>
<evidence type="ECO:0000259" key="12">
    <source>
        <dbReference type="PROSITE" id="PS50198"/>
    </source>
</evidence>
<feature type="domain" description="PpiC" evidence="12">
    <location>
        <begin position="235"/>
        <end position="334"/>
    </location>
</feature>
<dbReference type="PANTHER" id="PTHR47529:SF1">
    <property type="entry name" value="PERIPLASMIC CHAPERONE PPID"/>
    <property type="match status" value="1"/>
</dbReference>
<keyword evidence="11" id="KW-0413">Isomerase</keyword>
<evidence type="ECO:0000256" key="10">
    <source>
        <dbReference type="ARBA" id="ARBA00042775"/>
    </source>
</evidence>
<evidence type="ECO:0000256" key="9">
    <source>
        <dbReference type="ARBA" id="ARBA00040743"/>
    </source>
</evidence>
<proteinExistence type="inferred from homology"/>
<dbReference type="InterPro" id="IPR000297">
    <property type="entry name" value="PPIase_PpiC"/>
</dbReference>
<dbReference type="PANTHER" id="PTHR47529">
    <property type="entry name" value="PEPTIDYL-PROLYL CIS-TRANS ISOMERASE D"/>
    <property type="match status" value="1"/>
</dbReference>
<evidence type="ECO:0000256" key="5">
    <source>
        <dbReference type="ARBA" id="ARBA00022989"/>
    </source>
</evidence>
<dbReference type="InterPro" id="IPR052029">
    <property type="entry name" value="PpiD_chaperone"/>
</dbReference>
<evidence type="ECO:0000256" key="6">
    <source>
        <dbReference type="ARBA" id="ARBA00023136"/>
    </source>
</evidence>
<dbReference type="EMBL" id="NJBN01000002">
    <property type="protein sequence ID" value="TKJ41683.1"/>
    <property type="molecule type" value="Genomic_DNA"/>
</dbReference>
<comment type="similarity">
    <text evidence="8">Belongs to the PpiD chaperone family.</text>
</comment>
<dbReference type="AlphaFoldDB" id="A0A532V3A1"/>
<dbReference type="GO" id="GO:0003755">
    <property type="term" value="F:peptidyl-prolyl cis-trans isomerase activity"/>
    <property type="evidence" value="ECO:0007669"/>
    <property type="project" value="UniProtKB-KW"/>
</dbReference>
<evidence type="ECO:0000256" key="8">
    <source>
        <dbReference type="ARBA" id="ARBA00038408"/>
    </source>
</evidence>
<reference evidence="13" key="1">
    <citation type="submission" date="2017-06" db="EMBL/GenBank/DDBJ databases">
        <title>Novel microbial phyla capable of carbon fixation and sulfur reduction in deep-sea sediments.</title>
        <authorList>
            <person name="Huang J."/>
            <person name="Baker B."/>
            <person name="Wang Y."/>
        </authorList>
    </citation>
    <scope>NUCLEOTIDE SEQUENCE [LARGE SCALE GENOMIC DNA]</scope>
    <source>
        <strain evidence="13">B3_LCP</strain>
    </source>
</reference>
<name>A0A532V3A1_UNCL8</name>
<accession>A0A532V3A1</accession>
<keyword evidence="6" id="KW-0472">Membrane</keyword>
<organism evidence="13">
    <name type="scientific">candidate division LCP-89 bacterium B3_LCP</name>
    <dbReference type="NCBI Taxonomy" id="2012998"/>
    <lineage>
        <taxon>Bacteria</taxon>
        <taxon>Pseudomonadati</taxon>
        <taxon>Bacteria division LCP-89</taxon>
    </lineage>
</organism>
<keyword evidence="2" id="KW-1003">Cell membrane</keyword>
<keyword evidence="5" id="KW-1133">Transmembrane helix</keyword>
<protein>
    <recommendedName>
        <fullName evidence="9">Periplasmic chaperone PpiD</fullName>
    </recommendedName>
    <alternativeName>
        <fullName evidence="10">Periplasmic folding chaperone</fullName>
    </alternativeName>
</protein>
<keyword evidence="3" id="KW-0997">Cell inner membrane</keyword>
<dbReference type="GO" id="GO:0005886">
    <property type="term" value="C:plasma membrane"/>
    <property type="evidence" value="ECO:0007669"/>
    <property type="project" value="UniProtKB-SubCell"/>
</dbReference>
<keyword evidence="4" id="KW-0812">Transmembrane</keyword>
<gene>
    <name evidence="13" type="ORF">CEE37_03705</name>
</gene>
<dbReference type="Pfam" id="PF13616">
    <property type="entry name" value="Rotamase_3"/>
    <property type="match status" value="1"/>
</dbReference>
<dbReference type="InterPro" id="IPR023058">
    <property type="entry name" value="PPIase_PpiC_CS"/>
</dbReference>
<dbReference type="Proteomes" id="UP000319619">
    <property type="component" value="Unassembled WGS sequence"/>
</dbReference>
<dbReference type="PROSITE" id="PS50198">
    <property type="entry name" value="PPIC_PPIASE_2"/>
    <property type="match status" value="2"/>
</dbReference>
<evidence type="ECO:0000256" key="1">
    <source>
        <dbReference type="ARBA" id="ARBA00004382"/>
    </source>
</evidence>
<dbReference type="Pfam" id="PF13623">
    <property type="entry name" value="SurA_N_2"/>
    <property type="match status" value="1"/>
</dbReference>
<evidence type="ECO:0000256" key="2">
    <source>
        <dbReference type="ARBA" id="ARBA00022475"/>
    </source>
</evidence>
<dbReference type="InterPro" id="IPR046357">
    <property type="entry name" value="PPIase_dom_sf"/>
</dbReference>
<dbReference type="PROSITE" id="PS01096">
    <property type="entry name" value="PPIC_PPIASE_1"/>
    <property type="match status" value="1"/>
</dbReference>
<dbReference type="InterPro" id="IPR027304">
    <property type="entry name" value="Trigger_fact/SurA_dom_sf"/>
</dbReference>
<evidence type="ECO:0000256" key="4">
    <source>
        <dbReference type="ARBA" id="ARBA00022692"/>
    </source>
</evidence>
<sequence>MMQTMRQNMKAILWILILAFIGTIVFSWGMGGFQGSGPKQGIVASINGVEITFERLQDLIQQKLVYEQNQSETDLTEYRTKQIRTEVWDELVRDIIIEQEVQRLGIKISDKEIAHLIQTNPPDFIRQNEYFQTDGFFDETKYQEFLRNPRAASDLMMIEESYRKSLPQQKFLNQILALASVTDQEVWQKYTDDNLKGKASYVLFDKGNAAVDSAVVTDKQIEDYYFQHRDEYFIAEKRQIIYTMFPEQPSSEDSAAAQELADEIVARIDEGDDFAELAKEFSEDVTSEKGGDLGFFARGQMVPEFEEAAFSTKVGEVKGPVMSQFGYHIIKVTDKRKGKKGDEIAASHILLKIKLSPDTRDKIGSSATGFAEETRENDFASAAEIYGVEVDTSSFFDQNDIIPGVGRLPAAVDFIFARLVGETSMIYSIRDALLVFRIFDVQKAHTQELAEVRNLIFSNLYKEAKLQQTYEQCGDLRKRIDSLEDFASIAEAESLEVKETELEFKFDDYVRGVGRDLTFTSSALRLDVGELSQPVKGQKGYYLIQLTEKTEVDSSEFLEKREELRSQLLTSKQNQYYSEWLRVAQENADIEDFRYLYYRDY</sequence>
<dbReference type="Pfam" id="PF00639">
    <property type="entry name" value="Rotamase"/>
    <property type="match status" value="1"/>
</dbReference>
<evidence type="ECO:0000313" key="13">
    <source>
        <dbReference type="EMBL" id="TKJ41683.1"/>
    </source>
</evidence>
<evidence type="ECO:0000256" key="11">
    <source>
        <dbReference type="PROSITE-ProRule" id="PRU00278"/>
    </source>
</evidence>
<keyword evidence="7" id="KW-0143">Chaperone</keyword>
<evidence type="ECO:0000256" key="3">
    <source>
        <dbReference type="ARBA" id="ARBA00022519"/>
    </source>
</evidence>
<dbReference type="SUPFAM" id="SSF54534">
    <property type="entry name" value="FKBP-like"/>
    <property type="match status" value="2"/>
</dbReference>
<comment type="subcellular location">
    <subcellularLocation>
        <location evidence="1">Cell inner membrane</location>
        <topology evidence="1">Single-pass type II membrane protein</topology>
        <orientation evidence="1">Periplasmic side</orientation>
    </subcellularLocation>
</comment>